<evidence type="ECO:0000259" key="1">
    <source>
        <dbReference type="SMART" id="SM00842"/>
    </source>
</evidence>
<dbReference type="GO" id="GO:0051301">
    <property type="term" value="P:cell division"/>
    <property type="evidence" value="ECO:0007669"/>
    <property type="project" value="InterPro"/>
</dbReference>
<dbReference type="SUPFAM" id="SSF53067">
    <property type="entry name" value="Actin-like ATPase domain"/>
    <property type="match status" value="2"/>
</dbReference>
<dbReference type="EMBL" id="CP118224">
    <property type="protein sequence ID" value="WMC11157.1"/>
    <property type="molecule type" value="Genomic_DNA"/>
</dbReference>
<protein>
    <submittedName>
        <fullName evidence="2">Type IV pilus assembly protein PilM</fullName>
    </submittedName>
</protein>
<accession>A0AA50KQA4</accession>
<dbReference type="InterPro" id="IPR050696">
    <property type="entry name" value="FtsA/MreB"/>
</dbReference>
<dbReference type="InterPro" id="IPR005883">
    <property type="entry name" value="PilM"/>
</dbReference>
<dbReference type="PIRSF" id="PIRSF019169">
    <property type="entry name" value="PilM"/>
    <property type="match status" value="1"/>
</dbReference>
<organism evidence="2 3">
    <name type="scientific">Oceanimonas pelagia</name>
    <dbReference type="NCBI Taxonomy" id="3028314"/>
    <lineage>
        <taxon>Bacteria</taxon>
        <taxon>Pseudomonadati</taxon>
        <taxon>Pseudomonadota</taxon>
        <taxon>Gammaproteobacteria</taxon>
        <taxon>Aeromonadales</taxon>
        <taxon>Aeromonadaceae</taxon>
        <taxon>Oceanimonas</taxon>
    </lineage>
</organism>
<evidence type="ECO:0000313" key="2">
    <source>
        <dbReference type="EMBL" id="WMC11157.1"/>
    </source>
</evidence>
<name>A0AA50KQA4_9GAMM</name>
<dbReference type="CDD" id="cd24049">
    <property type="entry name" value="ASKHA_NBD_PilM"/>
    <property type="match status" value="1"/>
</dbReference>
<proteinExistence type="predicted"/>
<dbReference type="NCBIfam" id="TIGR01175">
    <property type="entry name" value="pilM"/>
    <property type="match status" value="1"/>
</dbReference>
<evidence type="ECO:0000313" key="3">
    <source>
        <dbReference type="Proteomes" id="UP001223802"/>
    </source>
</evidence>
<reference evidence="2 3" key="1">
    <citation type="submission" date="2023-02" db="EMBL/GenBank/DDBJ databases">
        <title>Complete genome sequence of a novel bacterium Oceanimonas sp. NTOU-MSR1 isolated from marine coast sediment.</title>
        <authorList>
            <person name="Yang H.-T."/>
            <person name="Chen Y.-L."/>
            <person name="Ho Y.-N."/>
        </authorList>
    </citation>
    <scope>NUCLEOTIDE SEQUENCE [LARGE SCALE GENOMIC DNA]</scope>
    <source>
        <strain evidence="2 3">NTOU-MSR1</strain>
    </source>
</reference>
<dbReference type="Gene3D" id="3.30.1490.300">
    <property type="match status" value="1"/>
</dbReference>
<dbReference type="PANTHER" id="PTHR32432:SF3">
    <property type="entry name" value="ETHANOLAMINE UTILIZATION PROTEIN EUTJ"/>
    <property type="match status" value="1"/>
</dbReference>
<sequence>MFSLTGKRDVQWMVGVDFGTGSLKAVVLKGQRERLQLAAMASVPTPANSIIDHQLQDIEAVGEALKQLRRQLGSRIDRVATAVTGSSVTSKIIALPRGLNDDDLENQVMLEAGQHIPFPLEEISLDYERLGPSPSRPDREDILLSAARTDSISTRLAALQLAGWEAGVVDIGVHAIARAAQALLQAEQADAGPLALADIGAECLTFGVMERGEVIHSRLQNFGGAHFTRELSQLSGMPDSQAETAKLAHTLPGPLLEEAKQRHITAILQHLRRNLQIFQSSSGSQPPQALFLSGGGSQLDQLAPVLEQELAMPVFVPRFERLLGGDERQYAGAAAYTTALGLALRSFSSCPV</sequence>
<keyword evidence="3" id="KW-1185">Reference proteome</keyword>
<dbReference type="InterPro" id="IPR003494">
    <property type="entry name" value="SHS2_FtsA"/>
</dbReference>
<dbReference type="Gene3D" id="3.30.420.40">
    <property type="match status" value="2"/>
</dbReference>
<dbReference type="RefSeq" id="WP_306762405.1">
    <property type="nucleotide sequence ID" value="NZ_CP118224.1"/>
</dbReference>
<dbReference type="KEGG" id="ope:PU634_01990"/>
<dbReference type="InterPro" id="IPR043129">
    <property type="entry name" value="ATPase_NBD"/>
</dbReference>
<dbReference type="Proteomes" id="UP001223802">
    <property type="component" value="Chromosome"/>
</dbReference>
<dbReference type="AlphaFoldDB" id="A0AA50KQA4"/>
<dbReference type="SMART" id="SM00842">
    <property type="entry name" value="FtsA"/>
    <property type="match status" value="1"/>
</dbReference>
<feature type="domain" description="SHS2" evidence="1">
    <location>
        <begin position="13"/>
        <end position="180"/>
    </location>
</feature>
<dbReference type="PANTHER" id="PTHR32432">
    <property type="entry name" value="CELL DIVISION PROTEIN FTSA-RELATED"/>
    <property type="match status" value="1"/>
</dbReference>
<gene>
    <name evidence="2" type="primary">pilM</name>
    <name evidence="2" type="ORF">PU634_01990</name>
</gene>
<dbReference type="Pfam" id="PF11104">
    <property type="entry name" value="PilM_2"/>
    <property type="match status" value="1"/>
</dbReference>